<feature type="region of interest" description="Disordered" evidence="1">
    <location>
        <begin position="62"/>
        <end position="87"/>
    </location>
</feature>
<feature type="compositionally biased region" description="Polar residues" evidence="1">
    <location>
        <begin position="71"/>
        <end position="87"/>
    </location>
</feature>
<feature type="chain" id="PRO_5041223975" evidence="2">
    <location>
        <begin position="21"/>
        <end position="1593"/>
    </location>
</feature>
<dbReference type="Proteomes" id="UP001232019">
    <property type="component" value="Chromosome"/>
</dbReference>
<feature type="signal peptide" evidence="2">
    <location>
        <begin position="1"/>
        <end position="20"/>
    </location>
</feature>
<proteinExistence type="predicted"/>
<dbReference type="EMBL" id="CP129968">
    <property type="protein sequence ID" value="WNB17085.1"/>
    <property type="molecule type" value="Genomic_DNA"/>
</dbReference>
<organism evidence="3">
    <name type="scientific">Marivirga arenosa</name>
    <dbReference type="NCBI Taxonomy" id="3059076"/>
    <lineage>
        <taxon>Bacteria</taxon>
        <taxon>Pseudomonadati</taxon>
        <taxon>Bacteroidota</taxon>
        <taxon>Cytophagia</taxon>
        <taxon>Cytophagales</taxon>
        <taxon>Marivirgaceae</taxon>
        <taxon>Marivirga</taxon>
    </lineage>
</organism>
<keyword evidence="2" id="KW-0732">Signal</keyword>
<evidence type="ECO:0000256" key="1">
    <source>
        <dbReference type="SAM" id="MobiDB-lite"/>
    </source>
</evidence>
<reference evidence="3" key="1">
    <citation type="submission" date="2023-08" db="EMBL/GenBank/DDBJ databases">
        <title>Comparative genomics and taxonomic characterization of three novel marine species of genus Marivirga.</title>
        <authorList>
            <person name="Muhammad N."/>
            <person name="Kim S.-G."/>
        </authorList>
    </citation>
    <scope>NUCLEOTIDE SEQUENCE</scope>
    <source>
        <strain evidence="3">BKB1-2</strain>
    </source>
</reference>
<gene>
    <name evidence="3" type="ORF">QYS47_32890</name>
</gene>
<dbReference type="RefSeq" id="WP_322346324.1">
    <property type="nucleotide sequence ID" value="NZ_CP129968.2"/>
</dbReference>
<sequence>MKKTLLIFFITLSALGQLLAFSGSTSTDILGLSSNKATDLVIFPSEDTALVINGHDLLTKNAETPPLDSGNIASTVNPRTPKNLNTNNHFPIPNSRLANYQSPNDQPGTYRGQSSNVSLHPEGLIPSSDPIDSVQYYIAKAQSVIQEVRDLNKFVGYLDGEALQSLPVGIHKEIGGLDYDIAISSIKLKPRYAELEIFMSFEMPQNGKTLTFMAKGVKFTKAGAIVGDASLQLLGDYAINLQGDKSQIILKEGTKVDFDCSGFLAMQLNADIKFARSLIVPENQAGDTISGNVITSFETTLQNWNDLVIEMDMPPFQLASLKGVGFSAQKVVFDYSDYRNAANVQFPDDYQSPAIMAGLPNLWRGFYMRELMVALPPEFNKSGASERTQFFAQNVLIDDMGFSGLLTATELINKDNGDMNGWAYSIDSLQIDIMANSIRSGSFSGGIIIPISGEERPFDYSALIQSGSDYVFNVQAPDSLEFPMFKTSKLELYPNSYVEIKVVDGKFRPKANLHGKMNIQAQLGNNENKKGVELADITFENLQVQTVKPFIQAGNFSFGSEAAQQAMANFPVSINNIGMKTISDTEVGLEFDLLLGLTGSDGGSFGADAGLTIVGELPEGEKIKKWKYKEIQVRDIAIDIDGGAYKFNGQLTFFKNDPMYGEGFNGQVQAEFKPGIKLQATAIFGNVEGYRYWYADALGSFSEGLPIFTGVGIYGFGGGAYYRMAMDTKGVGSSLGETASGVVYVPKESAGLGLKATVELGSHPKPEAFNGDLTFEVAFNKGGGMRYVSFKGNGYLATPPAEGTLAKIKEKTQKLASVVAKAEKVAGNIPGGALLAKNAEADQSVTQIYGQIGAAAGEKGQISASVFISYDFNNKELHGNFETYVNVAGGIIKGSGAGGRAGWAVLHFAPDDWYVYAGTPDDRIGLSMGVGPIRAEATSYLMVGTDIKGSPPPPDNVKNNLKGVELDYMRDMNALENGGGFAFGSAFSIDTGDLTFLMFYASLSAGAGFDIMLKDYGNVTCAGSSDPLGVNGWYANGQAYAYFDGKIGIKVKLFGKNKKVDILNLGAAAVLQAKLPNPFWMRGIVGGSFSALGGLVKGDCQFEVTIGEECDMEGGNPLEGVQVIAELTPRDGEKDVNVFNNPQAVFNMAVDEIFEMVDEDEQKKTFRIKLDELKVLNGTTEIAGDLNWNTTNDVVAFDSYDIFPSEKELTFRVKVSFEEKKAGAWSPVIVDNKKYIEEKSIKFTTGIAPDYIPQENVEYSYPIVNQLNFYKDEYNKGYIKLDKGQPELFQVSSEWTQRARFTPSGGEGVYLNYSYSNSSREVTFDIPANLSKNKIYQFELVNLPAKKAEAIDRNVSERSDKLTVGNNKLDTEIRTKTAEGTIDQLQEKQVFGMNFRSSKYSTFGEKVNKMSLNKGYSSSVLNGIDELKTDPDLDEAFGSHEIGSGTENLVVVKARTDNNWYQNEVYPLVYDDYPIQGKMKFTHRNTNVLGTIPLKAINIIQSPDDLTSRSASQTINSLKIIYDLPFEMNADYMNLINQAADASVEQNTSRINYLFSRPFPWLKYDDYSVEFLYVLPGEKSVNNSGNKVIDYNY</sequence>
<dbReference type="KEGG" id="marp:QYS47_32890"/>
<name>A0AA51X4Q1_9BACT</name>
<accession>A0AA51X4Q1</accession>
<evidence type="ECO:0000313" key="3">
    <source>
        <dbReference type="EMBL" id="WNB17085.1"/>
    </source>
</evidence>
<evidence type="ECO:0000256" key="2">
    <source>
        <dbReference type="SAM" id="SignalP"/>
    </source>
</evidence>
<protein>
    <submittedName>
        <fullName evidence="3">Uncharacterized protein</fullName>
    </submittedName>
</protein>